<keyword evidence="3" id="KW-1185">Reference proteome</keyword>
<dbReference type="RefSeq" id="WP_270172503.1">
    <property type="nucleotide sequence ID" value="NZ_CP089391.1"/>
</dbReference>
<feature type="compositionally biased region" description="Polar residues" evidence="1">
    <location>
        <begin position="1"/>
        <end position="10"/>
    </location>
</feature>
<gene>
    <name evidence="2" type="ORF">I3J27_19295</name>
</gene>
<evidence type="ECO:0000313" key="3">
    <source>
        <dbReference type="Proteomes" id="UP001179614"/>
    </source>
</evidence>
<dbReference type="EMBL" id="CP089391">
    <property type="protein sequence ID" value="WBL82465.1"/>
    <property type="molecule type" value="Genomic_DNA"/>
</dbReference>
<name>A0ABY7MZN9_9BRAD</name>
<reference evidence="2" key="1">
    <citation type="submission" date="2021-12" db="EMBL/GenBank/DDBJ databases">
        <title>Bradyrhizobium xenonodulans sp. nov.</title>
        <authorList>
            <person name="Claassens R."/>
            <person name="Venter S.N."/>
            <person name="Beukes C.W."/>
            <person name="Stepkowski T."/>
            <person name="Steenkamp E.T."/>
        </authorList>
    </citation>
    <scope>NUCLEOTIDE SEQUENCE</scope>
    <source>
        <strain evidence="2">14AB</strain>
    </source>
</reference>
<organism evidence="2 3">
    <name type="scientific">Bradyrhizobium xenonodulans</name>
    <dbReference type="NCBI Taxonomy" id="2736875"/>
    <lineage>
        <taxon>Bacteria</taxon>
        <taxon>Pseudomonadati</taxon>
        <taxon>Pseudomonadota</taxon>
        <taxon>Alphaproteobacteria</taxon>
        <taxon>Hyphomicrobiales</taxon>
        <taxon>Nitrobacteraceae</taxon>
        <taxon>Bradyrhizobium</taxon>
    </lineage>
</organism>
<dbReference type="Proteomes" id="UP001179614">
    <property type="component" value="Chromosome"/>
</dbReference>
<accession>A0ABY7MZN9</accession>
<proteinExistence type="predicted"/>
<feature type="region of interest" description="Disordered" evidence="1">
    <location>
        <begin position="1"/>
        <end position="29"/>
    </location>
</feature>
<evidence type="ECO:0000256" key="1">
    <source>
        <dbReference type="SAM" id="MobiDB-lite"/>
    </source>
</evidence>
<sequence length="159" mass="17413">MSQMRLTASRQPHRIRDIRARPGRSSFSEPLRGSMTVRSLLIPLTLLASITAGSAATASPVDVARKWGLLGRWDVDCANTVKQGGRNNLIAYEAPREGKLLYRRNDDPQDNYEIVDAKLGAGGVIVLTIEMPANKQTRELGITKLDRTPYRCPGAGAAR</sequence>
<protein>
    <submittedName>
        <fullName evidence="2">Uncharacterized protein</fullName>
    </submittedName>
</protein>
<evidence type="ECO:0000313" key="2">
    <source>
        <dbReference type="EMBL" id="WBL82465.1"/>
    </source>
</evidence>